<proteinExistence type="predicted"/>
<protein>
    <recommendedName>
        <fullName evidence="3">DUF1127 domain-containing protein</fullName>
    </recommendedName>
</protein>
<dbReference type="EMBL" id="AP024238">
    <property type="protein sequence ID" value="BCO27532.1"/>
    <property type="molecule type" value="Genomic_DNA"/>
</dbReference>
<evidence type="ECO:0008006" key="3">
    <source>
        <dbReference type="Google" id="ProtNLM"/>
    </source>
</evidence>
<name>A0ABN6D6A9_9BURK</name>
<accession>A0ABN6D6A9</accession>
<reference evidence="1 2" key="1">
    <citation type="journal article" date="2021" name="Microbiol. Spectr.">
        <title>A Single Bacterium Capable of Oxidation and Reduction of Iron at Circumneutral pH.</title>
        <authorList>
            <person name="Kato S."/>
            <person name="Ohkuma M."/>
        </authorList>
    </citation>
    <scope>NUCLEOTIDE SEQUENCE [LARGE SCALE GENOMIC DNA]</scope>
    <source>
        <strain evidence="1 2">MIZ03</strain>
    </source>
</reference>
<gene>
    <name evidence="1" type="ORF">MIZ03_2420</name>
</gene>
<organism evidence="1 2">
    <name type="scientific">Rhodoferax lithotrophicus</name>
    <dbReference type="NCBI Taxonomy" id="2798804"/>
    <lineage>
        <taxon>Bacteria</taxon>
        <taxon>Pseudomonadati</taxon>
        <taxon>Pseudomonadota</taxon>
        <taxon>Betaproteobacteria</taxon>
        <taxon>Burkholderiales</taxon>
        <taxon>Comamonadaceae</taxon>
        <taxon>Rhodoferax</taxon>
    </lineage>
</organism>
<evidence type="ECO:0000313" key="1">
    <source>
        <dbReference type="EMBL" id="BCO27532.1"/>
    </source>
</evidence>
<sequence>MNTACNPCTTSPLTPLQTRRFVNTWVARTRAWWARWTAPRHAPHTESELTALDGLTAETLKDIGAPEWLQARALRTQERARQGGLFERDSLHWR</sequence>
<dbReference type="RefSeq" id="WP_223912643.1">
    <property type="nucleotide sequence ID" value="NZ_AP024238.1"/>
</dbReference>
<dbReference type="Proteomes" id="UP000824366">
    <property type="component" value="Chromosome"/>
</dbReference>
<evidence type="ECO:0000313" key="2">
    <source>
        <dbReference type="Proteomes" id="UP000824366"/>
    </source>
</evidence>
<keyword evidence="2" id="KW-1185">Reference proteome</keyword>